<keyword evidence="2" id="KW-1185">Reference proteome</keyword>
<evidence type="ECO:0000313" key="2">
    <source>
        <dbReference type="Proteomes" id="UP000250235"/>
    </source>
</evidence>
<organism evidence="1 2">
    <name type="scientific">Dorcoceras hygrometricum</name>
    <dbReference type="NCBI Taxonomy" id="472368"/>
    <lineage>
        <taxon>Eukaryota</taxon>
        <taxon>Viridiplantae</taxon>
        <taxon>Streptophyta</taxon>
        <taxon>Embryophyta</taxon>
        <taxon>Tracheophyta</taxon>
        <taxon>Spermatophyta</taxon>
        <taxon>Magnoliopsida</taxon>
        <taxon>eudicotyledons</taxon>
        <taxon>Gunneridae</taxon>
        <taxon>Pentapetalae</taxon>
        <taxon>asterids</taxon>
        <taxon>lamiids</taxon>
        <taxon>Lamiales</taxon>
        <taxon>Gesneriaceae</taxon>
        <taxon>Didymocarpoideae</taxon>
        <taxon>Trichosporeae</taxon>
        <taxon>Loxocarpinae</taxon>
        <taxon>Dorcoceras</taxon>
    </lineage>
</organism>
<dbReference type="Proteomes" id="UP000250235">
    <property type="component" value="Unassembled WGS sequence"/>
</dbReference>
<sequence>MDDLVRDRETSGEARYFWKTPRTAGSKACGSDRQTHMPDLWESAFREVLDGSWGLLQVQAAGPLVFRVPTTEEACHR</sequence>
<proteinExistence type="predicted"/>
<dbReference type="EMBL" id="KV302944">
    <property type="protein sequence ID" value="KZT75275.1"/>
    <property type="molecule type" value="Genomic_DNA"/>
</dbReference>
<reference evidence="1 2" key="1">
    <citation type="journal article" date="2015" name="Proc. Natl. Acad. Sci. U.S.A.">
        <title>The resurrection genome of Boea hygrometrica: A blueprint for survival of dehydration.</title>
        <authorList>
            <person name="Xiao L."/>
            <person name="Yang G."/>
            <person name="Zhang L."/>
            <person name="Yang X."/>
            <person name="Zhao S."/>
            <person name="Ji Z."/>
            <person name="Zhou Q."/>
            <person name="Hu M."/>
            <person name="Wang Y."/>
            <person name="Chen M."/>
            <person name="Xu Y."/>
            <person name="Jin H."/>
            <person name="Xiao X."/>
            <person name="Hu G."/>
            <person name="Bao F."/>
            <person name="Hu Y."/>
            <person name="Wan P."/>
            <person name="Li L."/>
            <person name="Deng X."/>
            <person name="Kuang T."/>
            <person name="Xiang C."/>
            <person name="Zhu J.K."/>
            <person name="Oliver M.J."/>
            <person name="He Y."/>
        </authorList>
    </citation>
    <scope>NUCLEOTIDE SEQUENCE [LARGE SCALE GENOMIC DNA]</scope>
    <source>
        <strain evidence="2">cv. XS01</strain>
    </source>
</reference>
<name>A0A2Z6ZQF8_9LAMI</name>
<dbReference type="AlphaFoldDB" id="A0A2Z6ZQF8"/>
<protein>
    <submittedName>
        <fullName evidence="1">Uncharacterized protein</fullName>
    </submittedName>
</protein>
<accession>A0A2Z6ZQF8</accession>
<gene>
    <name evidence="1" type="ORF">F511_47700</name>
</gene>
<evidence type="ECO:0000313" key="1">
    <source>
        <dbReference type="EMBL" id="KZT75275.1"/>
    </source>
</evidence>